<sequence>MSTLRSIIIPYDFSRRRLNNHQILAISTPRSKDGCSFLGNNGKLSLLSITPGSGRKSNAKMNMTVYCAELPPNSPSGSWKSWAFGVLMMVILPFVKQNWRSILQIKSDIDKAVEGAEIAAEFVEKVAEEVEKVADQIADDLPEGSKARDVLRRVEDIAKKTDEVAEVAEGIIEKVERIEDEVEKKTEEAMDKTYGKDTESSMVDKNGKEIESAVDKGNGKAETESAMDKDKDNVVLTENVKNNSKL</sequence>
<organism evidence="2 3">
    <name type="scientific">Protea cynaroides</name>
    <dbReference type="NCBI Taxonomy" id="273540"/>
    <lineage>
        <taxon>Eukaryota</taxon>
        <taxon>Viridiplantae</taxon>
        <taxon>Streptophyta</taxon>
        <taxon>Embryophyta</taxon>
        <taxon>Tracheophyta</taxon>
        <taxon>Spermatophyta</taxon>
        <taxon>Magnoliopsida</taxon>
        <taxon>Proteales</taxon>
        <taxon>Proteaceae</taxon>
        <taxon>Protea</taxon>
    </lineage>
</organism>
<dbReference type="OrthoDB" id="1927611at2759"/>
<proteinExistence type="predicted"/>
<dbReference type="Proteomes" id="UP001141806">
    <property type="component" value="Unassembled WGS sequence"/>
</dbReference>
<keyword evidence="3" id="KW-1185">Reference proteome</keyword>
<gene>
    <name evidence="2" type="ORF">NE237_016561</name>
</gene>
<dbReference type="AlphaFoldDB" id="A0A9Q0K6F7"/>
<feature type="compositionally biased region" description="Basic and acidic residues" evidence="1">
    <location>
        <begin position="183"/>
        <end position="199"/>
    </location>
</feature>
<name>A0A9Q0K6F7_9MAGN</name>
<feature type="compositionally biased region" description="Basic and acidic residues" evidence="1">
    <location>
        <begin position="205"/>
        <end position="233"/>
    </location>
</feature>
<dbReference type="PANTHER" id="PTHR33735:SF14">
    <property type="entry name" value="PHAGE CAPSID SCAFFOLDING PROTEIN (GPO) SERINE PEPTIDASE"/>
    <property type="match status" value="1"/>
</dbReference>
<dbReference type="PANTHER" id="PTHR33735">
    <property type="entry name" value="EXPRESSED PROTEIN"/>
    <property type="match status" value="1"/>
</dbReference>
<evidence type="ECO:0000313" key="2">
    <source>
        <dbReference type="EMBL" id="KAJ4964712.1"/>
    </source>
</evidence>
<accession>A0A9Q0K6F7</accession>
<evidence type="ECO:0000256" key="1">
    <source>
        <dbReference type="SAM" id="MobiDB-lite"/>
    </source>
</evidence>
<evidence type="ECO:0000313" key="3">
    <source>
        <dbReference type="Proteomes" id="UP001141806"/>
    </source>
</evidence>
<dbReference type="EMBL" id="JAMYWD010000007">
    <property type="protein sequence ID" value="KAJ4964712.1"/>
    <property type="molecule type" value="Genomic_DNA"/>
</dbReference>
<reference evidence="2" key="1">
    <citation type="journal article" date="2023" name="Plant J.">
        <title>The genome of the king protea, Protea cynaroides.</title>
        <authorList>
            <person name="Chang J."/>
            <person name="Duong T.A."/>
            <person name="Schoeman C."/>
            <person name="Ma X."/>
            <person name="Roodt D."/>
            <person name="Barker N."/>
            <person name="Li Z."/>
            <person name="Van de Peer Y."/>
            <person name="Mizrachi E."/>
        </authorList>
    </citation>
    <scope>NUCLEOTIDE SEQUENCE</scope>
    <source>
        <tissue evidence="2">Young leaves</tissue>
    </source>
</reference>
<protein>
    <submittedName>
        <fullName evidence="2">Uncharacterized protein</fullName>
    </submittedName>
</protein>
<comment type="caution">
    <text evidence="2">The sequence shown here is derived from an EMBL/GenBank/DDBJ whole genome shotgun (WGS) entry which is preliminary data.</text>
</comment>
<feature type="region of interest" description="Disordered" evidence="1">
    <location>
        <begin position="183"/>
        <end position="246"/>
    </location>
</feature>